<keyword evidence="1 7" id="KW-0723">Serine/threonine-protein kinase</keyword>
<dbReference type="InterPro" id="IPR000719">
    <property type="entry name" value="Prot_kinase_dom"/>
</dbReference>
<organism evidence="10 11">
    <name type="scientific">Symbiodinium necroappetens</name>
    <dbReference type="NCBI Taxonomy" id="1628268"/>
    <lineage>
        <taxon>Eukaryota</taxon>
        <taxon>Sar</taxon>
        <taxon>Alveolata</taxon>
        <taxon>Dinophyceae</taxon>
        <taxon>Suessiales</taxon>
        <taxon>Symbiodiniaceae</taxon>
        <taxon>Symbiodinium</taxon>
    </lineage>
</organism>
<dbReference type="GO" id="GO:0005524">
    <property type="term" value="F:ATP binding"/>
    <property type="evidence" value="ECO:0007669"/>
    <property type="project" value="UniProtKB-UniRule"/>
</dbReference>
<feature type="region of interest" description="Disordered" evidence="8">
    <location>
        <begin position="1"/>
        <end position="69"/>
    </location>
</feature>
<accession>A0A812P865</accession>
<proteinExistence type="inferred from homology"/>
<keyword evidence="3 6" id="KW-0547">Nucleotide-binding</keyword>
<evidence type="ECO:0000313" key="11">
    <source>
        <dbReference type="Proteomes" id="UP000601435"/>
    </source>
</evidence>
<evidence type="ECO:0000259" key="9">
    <source>
        <dbReference type="PROSITE" id="PS50011"/>
    </source>
</evidence>
<feature type="compositionally biased region" description="Low complexity" evidence="8">
    <location>
        <begin position="35"/>
        <end position="45"/>
    </location>
</feature>
<feature type="domain" description="Protein kinase" evidence="9">
    <location>
        <begin position="89"/>
        <end position="432"/>
    </location>
</feature>
<evidence type="ECO:0000256" key="6">
    <source>
        <dbReference type="PROSITE-ProRule" id="PRU10141"/>
    </source>
</evidence>
<dbReference type="PANTHER" id="PTHR45646">
    <property type="entry name" value="SERINE/THREONINE-PROTEIN KINASE DOA-RELATED"/>
    <property type="match status" value="1"/>
</dbReference>
<keyword evidence="4" id="KW-0418">Kinase</keyword>
<name>A0A812P865_9DINO</name>
<comment type="similarity">
    <text evidence="7">Belongs to the protein kinase superfamily.</text>
</comment>
<dbReference type="PANTHER" id="PTHR45646:SF11">
    <property type="entry name" value="SERINE_THREONINE-PROTEIN KINASE DOA"/>
    <property type="match status" value="1"/>
</dbReference>
<evidence type="ECO:0000256" key="3">
    <source>
        <dbReference type="ARBA" id="ARBA00022741"/>
    </source>
</evidence>
<dbReference type="Gene3D" id="3.30.200.20">
    <property type="entry name" value="Phosphorylase Kinase, domain 1"/>
    <property type="match status" value="1"/>
</dbReference>
<dbReference type="PROSITE" id="PS00107">
    <property type="entry name" value="PROTEIN_KINASE_ATP"/>
    <property type="match status" value="1"/>
</dbReference>
<evidence type="ECO:0000256" key="2">
    <source>
        <dbReference type="ARBA" id="ARBA00022679"/>
    </source>
</evidence>
<dbReference type="InterPro" id="IPR008271">
    <property type="entry name" value="Ser/Thr_kinase_AS"/>
</dbReference>
<dbReference type="InterPro" id="IPR011009">
    <property type="entry name" value="Kinase-like_dom_sf"/>
</dbReference>
<dbReference type="PROSITE" id="PS50011">
    <property type="entry name" value="PROTEIN_KINASE_DOM"/>
    <property type="match status" value="1"/>
</dbReference>
<feature type="compositionally biased region" description="Basic and acidic residues" evidence="8">
    <location>
        <begin position="58"/>
        <end position="69"/>
    </location>
</feature>
<dbReference type="OrthoDB" id="283111at2759"/>
<keyword evidence="5 6" id="KW-0067">ATP-binding</keyword>
<keyword evidence="2" id="KW-0808">Transferase</keyword>
<evidence type="ECO:0000256" key="4">
    <source>
        <dbReference type="ARBA" id="ARBA00022777"/>
    </source>
</evidence>
<evidence type="ECO:0000256" key="5">
    <source>
        <dbReference type="ARBA" id="ARBA00022840"/>
    </source>
</evidence>
<keyword evidence="11" id="KW-1185">Reference proteome</keyword>
<dbReference type="SMART" id="SM00220">
    <property type="entry name" value="S_TKc"/>
    <property type="match status" value="1"/>
</dbReference>
<dbReference type="GO" id="GO:0005634">
    <property type="term" value="C:nucleus"/>
    <property type="evidence" value="ECO:0007669"/>
    <property type="project" value="TreeGrafter"/>
</dbReference>
<comment type="caution">
    <text evidence="10">The sequence shown here is derived from an EMBL/GenBank/DDBJ whole genome shotgun (WGS) entry which is preliminary data.</text>
</comment>
<dbReference type="EMBL" id="CAJNJA010014319">
    <property type="protein sequence ID" value="CAE7339965.1"/>
    <property type="molecule type" value="Genomic_DNA"/>
</dbReference>
<dbReference type="PROSITE" id="PS00108">
    <property type="entry name" value="PROTEIN_KINASE_ST"/>
    <property type="match status" value="1"/>
</dbReference>
<feature type="binding site" evidence="6">
    <location>
        <position position="118"/>
    </location>
    <ligand>
        <name>ATP</name>
        <dbReference type="ChEBI" id="CHEBI:30616"/>
    </ligand>
</feature>
<dbReference type="CDD" id="cd14134">
    <property type="entry name" value="PKc_CLK"/>
    <property type="match status" value="1"/>
</dbReference>
<evidence type="ECO:0000313" key="10">
    <source>
        <dbReference type="EMBL" id="CAE7339965.1"/>
    </source>
</evidence>
<evidence type="ECO:0000256" key="7">
    <source>
        <dbReference type="RuleBase" id="RU000304"/>
    </source>
</evidence>
<dbReference type="InterPro" id="IPR017441">
    <property type="entry name" value="Protein_kinase_ATP_BS"/>
</dbReference>
<feature type="compositionally biased region" description="Basic residues" evidence="8">
    <location>
        <begin position="11"/>
        <end position="25"/>
    </location>
</feature>
<evidence type="ECO:0000256" key="8">
    <source>
        <dbReference type="SAM" id="MobiDB-lite"/>
    </source>
</evidence>
<dbReference type="GO" id="GO:0004674">
    <property type="term" value="F:protein serine/threonine kinase activity"/>
    <property type="evidence" value="ECO:0007669"/>
    <property type="project" value="UniProtKB-KW"/>
</dbReference>
<dbReference type="InterPro" id="IPR051175">
    <property type="entry name" value="CLK_kinases"/>
</dbReference>
<dbReference type="Pfam" id="PF00069">
    <property type="entry name" value="Pkinase"/>
    <property type="match status" value="1"/>
</dbReference>
<dbReference type="Gene3D" id="1.10.510.10">
    <property type="entry name" value="Transferase(Phosphotransferase) domain 1"/>
    <property type="match status" value="1"/>
</dbReference>
<dbReference type="AlphaFoldDB" id="A0A812P865"/>
<reference evidence="10" key="1">
    <citation type="submission" date="2021-02" db="EMBL/GenBank/DDBJ databases">
        <authorList>
            <person name="Dougan E. K."/>
            <person name="Rhodes N."/>
            <person name="Thang M."/>
            <person name="Chan C."/>
        </authorList>
    </citation>
    <scope>NUCLEOTIDE SEQUENCE</scope>
</reference>
<sequence length="438" mass="49871">MQGLGYGSSRKSSRQSRSRSNKRQKTAGDLNQPLSVSSCTDTYTSDSDDSDYSYSEVSEPKKAGAGPRLEKDEVQHFEWRVGLQMNARYVVSKFLGDGTFGRVLQAKDCKRNRQVAIKIIRNVAKYTRNAMREAEILQDIRAADPKQSHGCVRLHETFFHEADGERLFCLVCEALGMSLYDLLKQNQYRGLWVQDIQSISRQCLEALRFLHADLNLTHTDLKLENVLLRSSEAPLPSKFPREEFWQSQSSSSSSRRSGSGYVRPQSTEITLIDFGNATYELEHHSSIINTRQYRAPEVILSLGWNEVSDLWSIGCIVSELYTGELLFRTHESLEHLALMQRALERFPQTLLAKAGGNHNDRFVVKDPPSTWRLRWPEGAPSEASSNKVRQQRPLHQMVQKQHRSLADFTASLLILDPSKRPSAKHALDHAFLAERFTD</sequence>
<evidence type="ECO:0000256" key="1">
    <source>
        <dbReference type="ARBA" id="ARBA00022527"/>
    </source>
</evidence>
<dbReference type="Proteomes" id="UP000601435">
    <property type="component" value="Unassembled WGS sequence"/>
</dbReference>
<dbReference type="SUPFAM" id="SSF56112">
    <property type="entry name" value="Protein kinase-like (PK-like)"/>
    <property type="match status" value="1"/>
</dbReference>
<protein>
    <submittedName>
        <fullName evidence="10">AFC2 protein</fullName>
    </submittedName>
</protein>
<gene>
    <name evidence="10" type="primary">AFC2</name>
    <name evidence="10" type="ORF">SNEC2469_LOCUS8743</name>
</gene>